<feature type="compositionally biased region" description="Polar residues" evidence="4">
    <location>
        <begin position="25"/>
        <end position="50"/>
    </location>
</feature>
<keyword evidence="6" id="KW-1185">Reference proteome</keyword>
<evidence type="ECO:0000313" key="6">
    <source>
        <dbReference type="Proteomes" id="UP000593571"/>
    </source>
</evidence>
<keyword evidence="2 5" id="KW-0396">Initiation factor</keyword>
<organism evidence="5 6">
    <name type="scientific">Rousettus aegyptiacus</name>
    <name type="common">Egyptian fruit bat</name>
    <name type="synonym">Pteropus aegyptiacus</name>
    <dbReference type="NCBI Taxonomy" id="9407"/>
    <lineage>
        <taxon>Eukaryota</taxon>
        <taxon>Metazoa</taxon>
        <taxon>Chordata</taxon>
        <taxon>Craniata</taxon>
        <taxon>Vertebrata</taxon>
        <taxon>Euteleostomi</taxon>
        <taxon>Mammalia</taxon>
        <taxon>Eutheria</taxon>
        <taxon>Laurasiatheria</taxon>
        <taxon>Chiroptera</taxon>
        <taxon>Yinpterochiroptera</taxon>
        <taxon>Pteropodoidea</taxon>
        <taxon>Pteropodidae</taxon>
        <taxon>Rousettinae</taxon>
        <taxon>Rousettus</taxon>
    </lineage>
</organism>
<comment type="caution">
    <text evidence="5">The sequence shown here is derived from an EMBL/GenBank/DDBJ whole genome shotgun (WGS) entry which is preliminary data.</text>
</comment>
<evidence type="ECO:0000256" key="2">
    <source>
        <dbReference type="ARBA" id="ARBA00022540"/>
    </source>
</evidence>
<gene>
    <name evidence="5" type="ORF">HJG63_004382</name>
</gene>
<keyword evidence="3" id="KW-0648">Protein biosynthesis</keyword>
<evidence type="ECO:0000256" key="3">
    <source>
        <dbReference type="ARBA" id="ARBA00022917"/>
    </source>
</evidence>
<feature type="region of interest" description="Disordered" evidence="4">
    <location>
        <begin position="1"/>
        <end position="50"/>
    </location>
</feature>
<protein>
    <submittedName>
        <fullName evidence="5">Eukaryotic translation initiation factor 3 subunit L</fullName>
    </submittedName>
</protein>
<dbReference type="EMBL" id="JACASE010000002">
    <property type="protein sequence ID" value="KAF6494670.1"/>
    <property type="molecule type" value="Genomic_DNA"/>
</dbReference>
<evidence type="ECO:0000313" key="5">
    <source>
        <dbReference type="EMBL" id="KAF6494670.1"/>
    </source>
</evidence>
<evidence type="ECO:0000256" key="4">
    <source>
        <dbReference type="SAM" id="MobiDB-lite"/>
    </source>
</evidence>
<sequence>MQRPGPREGLSRDSHAPYYGRIPNATHSPGAQDSLQGLTPQRASSVGSDLNVQSREAPFLNALSLHGTKFQLSAAYDPYAYPGDYDMHTGDPKQDLAYERQYEQQTYQVIPEVIKNFIQYFHKTVSDLIDQKVYELQASRVSSDVIDQKVYEIQDIYENSWTKLTERFFKNTPWPEAEAIAPQVGNDAVFLILYKELYYRHIYAKVSGGPSLEQRFESYYNYCNLFNYILNADGPAPLELPNQWLWDIIDEFIYQFQSFSQYRCKTAKKSEEEIDFLRSNPKIWNVHSVLNVLHSLVDKSNYHKEPFLQQLKVFSDEVQQQAQLSTIRSFLKLYTTMPVAKLAGFLDLTEQEFRIQLLVFKHKMKNLVWTSGISALDGEFQSASEVDFYIDKDMIHIADTKVARRYGDFFIRQIHKFEELNRTLKKMGQRP</sequence>
<name>A0A7J8JDX9_ROUAE</name>
<feature type="compositionally biased region" description="Basic and acidic residues" evidence="4">
    <location>
        <begin position="1"/>
        <end position="15"/>
    </location>
</feature>
<dbReference type="Proteomes" id="UP000593571">
    <property type="component" value="Unassembled WGS sequence"/>
</dbReference>
<dbReference type="Pfam" id="PF10255">
    <property type="entry name" value="Paf67"/>
    <property type="match status" value="2"/>
</dbReference>
<dbReference type="GO" id="GO:0003743">
    <property type="term" value="F:translation initiation factor activity"/>
    <property type="evidence" value="ECO:0007669"/>
    <property type="project" value="UniProtKB-KW"/>
</dbReference>
<keyword evidence="1" id="KW-0963">Cytoplasm</keyword>
<accession>A0A7J8JDX9</accession>
<dbReference type="GO" id="GO:0005852">
    <property type="term" value="C:eukaryotic translation initiation factor 3 complex"/>
    <property type="evidence" value="ECO:0007669"/>
    <property type="project" value="InterPro"/>
</dbReference>
<evidence type="ECO:0000256" key="1">
    <source>
        <dbReference type="ARBA" id="ARBA00022490"/>
    </source>
</evidence>
<dbReference type="AlphaFoldDB" id="A0A7J8JDX9"/>
<dbReference type="PANTHER" id="PTHR13242">
    <property type="entry name" value="EUKARYOTIC TRANSLATION INITIATION FACTOR 3"/>
    <property type="match status" value="1"/>
</dbReference>
<proteinExistence type="predicted"/>
<dbReference type="InterPro" id="IPR019382">
    <property type="entry name" value="eIF3l"/>
</dbReference>
<reference evidence="5 6" key="1">
    <citation type="journal article" date="2020" name="Nature">
        <title>Six reference-quality genomes reveal evolution of bat adaptations.</title>
        <authorList>
            <person name="Jebb D."/>
            <person name="Huang Z."/>
            <person name="Pippel M."/>
            <person name="Hughes G.M."/>
            <person name="Lavrichenko K."/>
            <person name="Devanna P."/>
            <person name="Winkler S."/>
            <person name="Jermiin L.S."/>
            <person name="Skirmuntt E.C."/>
            <person name="Katzourakis A."/>
            <person name="Burkitt-Gray L."/>
            <person name="Ray D.A."/>
            <person name="Sullivan K.A.M."/>
            <person name="Roscito J.G."/>
            <person name="Kirilenko B.M."/>
            <person name="Davalos L.M."/>
            <person name="Corthals A.P."/>
            <person name="Power M.L."/>
            <person name="Jones G."/>
            <person name="Ransome R.D."/>
            <person name="Dechmann D.K.N."/>
            <person name="Locatelli A.G."/>
            <person name="Puechmaille S.J."/>
            <person name="Fedrigo O."/>
            <person name="Jarvis E.D."/>
            <person name="Hiller M."/>
            <person name="Vernes S.C."/>
            <person name="Myers E.W."/>
            <person name="Teeling E.C."/>
        </authorList>
    </citation>
    <scope>NUCLEOTIDE SEQUENCE [LARGE SCALE GENOMIC DNA]</scope>
    <source>
        <strain evidence="5">MRouAeg1</strain>
        <tissue evidence="5">Muscle</tissue>
    </source>
</reference>
<dbReference type="PANTHER" id="PTHR13242:SF0">
    <property type="entry name" value="EUKARYOTIC TRANSLATION INITIATION FACTOR 3 SUBUNIT L"/>
    <property type="match status" value="1"/>
</dbReference>